<evidence type="ECO:0000256" key="1">
    <source>
        <dbReference type="SAM" id="SignalP"/>
    </source>
</evidence>
<keyword evidence="1" id="KW-0732">Signal</keyword>
<evidence type="ECO:0000313" key="3">
    <source>
        <dbReference type="Proteomes" id="UP000231086"/>
    </source>
</evidence>
<name>A0A2M8KJK9_9BACT</name>
<evidence type="ECO:0008006" key="4">
    <source>
        <dbReference type="Google" id="ProtNLM"/>
    </source>
</evidence>
<proteinExistence type="predicted"/>
<accession>A0A2M8KJK9</accession>
<gene>
    <name evidence="2" type="ORF">COU85_00155</name>
</gene>
<organism evidence="2 3">
    <name type="scientific">Candidatus Portnoybacteria bacterium CG10_big_fil_rev_8_21_14_0_10_44_7</name>
    <dbReference type="NCBI Taxonomy" id="1974816"/>
    <lineage>
        <taxon>Bacteria</taxon>
        <taxon>Candidatus Portnoyibacteriota</taxon>
    </lineage>
</organism>
<comment type="caution">
    <text evidence="2">The sequence shown here is derived from an EMBL/GenBank/DDBJ whole genome shotgun (WGS) entry which is preliminary data.</text>
</comment>
<feature type="signal peptide" evidence="1">
    <location>
        <begin position="1"/>
        <end position="26"/>
    </location>
</feature>
<sequence>MKSKKTLIAFASIALLATVGIATSYAAGNFTAGNKEEFKAQIEAHRQEMDQILTNKDFNAWQGQMMERATFLEEQAAKIRDNATRDNFDQMVQAYQLRQNGDYEAVREIMEQLHKESNFGSMMGGFGPGFGNAGRMHRLMGNAAAN</sequence>
<dbReference type="EMBL" id="PFEA01000004">
    <property type="protein sequence ID" value="PJE60085.1"/>
    <property type="molecule type" value="Genomic_DNA"/>
</dbReference>
<reference evidence="3" key="1">
    <citation type="submission" date="2017-09" db="EMBL/GenBank/DDBJ databases">
        <title>Depth-based differentiation of microbial function through sediment-hosted aquifers and enrichment of novel symbionts in the deep terrestrial subsurface.</title>
        <authorList>
            <person name="Probst A.J."/>
            <person name="Ladd B."/>
            <person name="Jarett J.K."/>
            <person name="Geller-Mcgrath D.E."/>
            <person name="Sieber C.M.K."/>
            <person name="Emerson J.B."/>
            <person name="Anantharaman K."/>
            <person name="Thomas B.C."/>
            <person name="Malmstrom R."/>
            <person name="Stieglmeier M."/>
            <person name="Klingl A."/>
            <person name="Woyke T."/>
            <person name="Ryan C.M."/>
            <person name="Banfield J.F."/>
        </authorList>
    </citation>
    <scope>NUCLEOTIDE SEQUENCE [LARGE SCALE GENOMIC DNA]</scope>
</reference>
<dbReference type="AlphaFoldDB" id="A0A2M8KJK9"/>
<protein>
    <recommendedName>
        <fullName evidence="4">DUF2680 domain-containing protein</fullName>
    </recommendedName>
</protein>
<feature type="chain" id="PRO_5014721411" description="DUF2680 domain-containing protein" evidence="1">
    <location>
        <begin position="27"/>
        <end position="146"/>
    </location>
</feature>
<evidence type="ECO:0000313" key="2">
    <source>
        <dbReference type="EMBL" id="PJE60085.1"/>
    </source>
</evidence>
<dbReference type="Proteomes" id="UP000231086">
    <property type="component" value="Unassembled WGS sequence"/>
</dbReference>